<dbReference type="GeneTree" id="ENSGT00940000161250"/>
<feature type="compositionally biased region" description="Basic and acidic residues" evidence="1">
    <location>
        <begin position="902"/>
        <end position="920"/>
    </location>
</feature>
<dbReference type="GO" id="GO:0043542">
    <property type="term" value="P:endothelial cell migration"/>
    <property type="evidence" value="ECO:0007669"/>
    <property type="project" value="TreeGrafter"/>
</dbReference>
<evidence type="ECO:0000313" key="4">
    <source>
        <dbReference type="Proteomes" id="UP000265080"/>
    </source>
</evidence>
<dbReference type="Ensembl" id="ENSAPET00000016881.1">
    <property type="protein sequence ID" value="ENSAPEP00000016435.1"/>
    <property type="gene ID" value="ENSAPEG00000011741.1"/>
</dbReference>
<dbReference type="PANTHER" id="PTHR13217:SF10">
    <property type="entry name" value="PLECKSTRIN HOMOLOGY DOMAIN-CONTAINING FAMILY G MEMBER 6 ISOFORM X1"/>
    <property type="match status" value="1"/>
</dbReference>
<dbReference type="STRING" id="161767.ENSAPEP00000016435"/>
<dbReference type="InterPro" id="IPR035899">
    <property type="entry name" value="DBL_dom_sf"/>
</dbReference>
<accession>A0A3P8SVT9</accession>
<dbReference type="GO" id="GO:0007266">
    <property type="term" value="P:Rho protein signal transduction"/>
    <property type="evidence" value="ECO:0007669"/>
    <property type="project" value="TreeGrafter"/>
</dbReference>
<dbReference type="SMART" id="SM00233">
    <property type="entry name" value="PH"/>
    <property type="match status" value="1"/>
</dbReference>
<proteinExistence type="predicted"/>
<organism evidence="3 4">
    <name type="scientific">Amphiprion percula</name>
    <name type="common">Orange clownfish</name>
    <name type="synonym">Lutjanus percula</name>
    <dbReference type="NCBI Taxonomy" id="161767"/>
    <lineage>
        <taxon>Eukaryota</taxon>
        <taxon>Metazoa</taxon>
        <taxon>Chordata</taxon>
        <taxon>Craniata</taxon>
        <taxon>Vertebrata</taxon>
        <taxon>Euteleostomi</taxon>
        <taxon>Actinopterygii</taxon>
        <taxon>Neopterygii</taxon>
        <taxon>Teleostei</taxon>
        <taxon>Neoteleostei</taxon>
        <taxon>Acanthomorphata</taxon>
        <taxon>Ovalentaria</taxon>
        <taxon>Pomacentridae</taxon>
        <taxon>Amphiprion</taxon>
    </lineage>
</organism>
<dbReference type="PANTHER" id="PTHR13217">
    <property type="entry name" value="PLECKSTRIN HOMOLOGY DOMAIN-CONTAINING FAMILY G MEMBER 7"/>
    <property type="match status" value="1"/>
</dbReference>
<dbReference type="Gene3D" id="1.20.900.10">
    <property type="entry name" value="Dbl homology (DH) domain"/>
    <property type="match status" value="1"/>
</dbReference>
<name>A0A3P8SVT9_AMPPE</name>
<dbReference type="OMA" id="YPMLHEV"/>
<feature type="region of interest" description="Disordered" evidence="1">
    <location>
        <begin position="870"/>
        <end position="951"/>
    </location>
</feature>
<dbReference type="InterPro" id="IPR001849">
    <property type="entry name" value="PH_domain"/>
</dbReference>
<sequence length="1041" mass="118483">MDPAKPSSSLKALNSGSGHEVLMDELRDLLDPDRPKDAESRETDAVNGTIAAEPNQNHRGSVDRLKFHTLGYQRRTKQKVVRDFTSVSKGSSAGTKPRAALRQVLFSQGANEKPSEDRGQLDVLKQELEAFAVPVSLRWTWQEENRGTSLENNWTDLVRSHATMSRMQRHQQEALWELIHTELSYINKLLIIRDLVIAALENLQLKGFLLEVSPQLLFSNLPSIIKAHQLFWQQIIFPMLQEVRRSGEPFDPLRLEAGCLQFHERFSSYQLYCWEEENNLEFSRRQTESNAHFLTYVQWVETHSQCERMRLGDMQAKPHQRITKYPLLLMAVLKNSQDPDIQDAVRGMLTSVNSFLESINDYLRLKDEELALSISAQRVEGYEVEGISEEIDKHVRELCRFDLTCPIRGTGPDVVRKLLLEENLKVRGRKDSKLEVVALLFSDVLLLTKVQKKGERLKMVRPPVALDRTNCIALKDGYSFVLVEVGELQSVMNVLILVSSTSESCSTWVSTIHQAKGTLRNLRQKENNKLENLKIHQPESKAVPDLKIDDVETEGEEEPVRRPSGTFVKKLTDELITPSINGSKEAEPPDEVPSKDTGAPFWRSQSSNSLRKKEQNRILVRQEAFRGCEWIEMGVRGELRNQQEDEARVVESQITNQLNVTWNHQVQSAPNLNHFTHRTAAHPVKYNTTATHQLMVGALPDVDYPTDENTSQLHHQPAASRETNPQSGDVESSPDAWSFSKNLRSPGLRRKRLVNTSHSPSAQMSNRFVQRQTWTSSNSYLSSNSDSESNLSMKRNSLPSSSSETHRVLKLSSLKPKQGMFWNVTDRTSTDLHINSEPELPDLNLQTERPKMKTQRSASIPNIIIDRGLHQPSGSLFAPQHPEDTPTPGYDCSKQPSPLEGLLERARDRDRGAIKRDRNVKTVHPRSRYPPSPSFSTTPSPPPSEGDRDTEWQEVELQRHRALTVSKGWKEQLVDGDEDDKRNSVMFADGVNVDWSGWCFDDDEVMAYLHPGHEGLMEEISRSLVLWNLEEPFEEGECCQV</sequence>
<dbReference type="SUPFAM" id="SSF48065">
    <property type="entry name" value="DBL homology domain (DH-domain)"/>
    <property type="match status" value="1"/>
</dbReference>
<dbReference type="GO" id="GO:0030424">
    <property type="term" value="C:axon"/>
    <property type="evidence" value="ECO:0007669"/>
    <property type="project" value="TreeGrafter"/>
</dbReference>
<dbReference type="PROSITE" id="PS50010">
    <property type="entry name" value="DH_2"/>
    <property type="match status" value="1"/>
</dbReference>
<dbReference type="GO" id="GO:0030139">
    <property type="term" value="C:endocytic vesicle"/>
    <property type="evidence" value="ECO:0007669"/>
    <property type="project" value="TreeGrafter"/>
</dbReference>
<dbReference type="Gene3D" id="2.30.29.30">
    <property type="entry name" value="Pleckstrin-homology domain (PH domain)/Phosphotyrosine-binding domain (PTB)"/>
    <property type="match status" value="1"/>
</dbReference>
<protein>
    <submittedName>
        <fullName evidence="3">Pleckstrin homology domain containing, family G (with RhoGef domain) member 6</fullName>
    </submittedName>
</protein>
<feature type="compositionally biased region" description="Low complexity" evidence="1">
    <location>
        <begin position="776"/>
        <end position="792"/>
    </location>
</feature>
<evidence type="ECO:0000259" key="2">
    <source>
        <dbReference type="PROSITE" id="PS50010"/>
    </source>
</evidence>
<reference evidence="3" key="3">
    <citation type="submission" date="2025-09" db="UniProtKB">
        <authorList>
            <consortium name="Ensembl"/>
        </authorList>
    </citation>
    <scope>IDENTIFICATION</scope>
</reference>
<feature type="compositionally biased region" description="Polar residues" evidence="1">
    <location>
        <begin position="754"/>
        <end position="775"/>
    </location>
</feature>
<dbReference type="AlphaFoldDB" id="A0A3P8SVT9"/>
<dbReference type="SMART" id="SM00325">
    <property type="entry name" value="RhoGEF"/>
    <property type="match status" value="1"/>
</dbReference>
<feature type="region of interest" description="Disordered" evidence="1">
    <location>
        <begin position="577"/>
        <end position="615"/>
    </location>
</feature>
<evidence type="ECO:0000313" key="3">
    <source>
        <dbReference type="Ensembl" id="ENSAPEP00000016435.1"/>
    </source>
</evidence>
<dbReference type="CDD" id="cd00160">
    <property type="entry name" value="RhoGEF"/>
    <property type="match status" value="1"/>
</dbReference>
<dbReference type="SUPFAM" id="SSF50729">
    <property type="entry name" value="PH domain-like"/>
    <property type="match status" value="1"/>
</dbReference>
<feature type="compositionally biased region" description="Pro residues" evidence="1">
    <location>
        <begin position="928"/>
        <end position="944"/>
    </location>
</feature>
<feature type="compositionally biased region" description="Basic and acidic residues" evidence="1">
    <location>
        <begin position="21"/>
        <end position="44"/>
    </location>
</feature>
<reference evidence="3 4" key="1">
    <citation type="submission" date="2018-03" db="EMBL/GenBank/DDBJ databases">
        <title>Finding Nemo's genes: A chromosome-scale reference assembly of the genome of the orange clownfish Amphiprion percula.</title>
        <authorList>
            <person name="Lehmann R."/>
        </authorList>
    </citation>
    <scope>NUCLEOTIDE SEQUENCE</scope>
</reference>
<feature type="compositionally biased region" description="Polar residues" evidence="1">
    <location>
        <begin position="793"/>
        <end position="803"/>
    </location>
</feature>
<feature type="domain" description="DH" evidence="2">
    <location>
        <begin position="170"/>
        <end position="362"/>
    </location>
</feature>
<dbReference type="GO" id="GO:0005886">
    <property type="term" value="C:plasma membrane"/>
    <property type="evidence" value="ECO:0007669"/>
    <property type="project" value="TreeGrafter"/>
</dbReference>
<dbReference type="Pfam" id="PF00621">
    <property type="entry name" value="RhoGEF"/>
    <property type="match status" value="1"/>
</dbReference>
<dbReference type="InterPro" id="IPR011993">
    <property type="entry name" value="PH-like_dom_sf"/>
</dbReference>
<dbReference type="Proteomes" id="UP000265080">
    <property type="component" value="Chromosome 7"/>
</dbReference>
<dbReference type="GO" id="GO:0005085">
    <property type="term" value="F:guanyl-nucleotide exchange factor activity"/>
    <property type="evidence" value="ECO:0007669"/>
    <property type="project" value="InterPro"/>
</dbReference>
<feature type="region of interest" description="Disordered" evidence="1">
    <location>
        <begin position="1"/>
        <end position="61"/>
    </location>
</feature>
<feature type="compositionally biased region" description="Polar residues" evidence="1">
    <location>
        <begin position="721"/>
        <end position="730"/>
    </location>
</feature>
<evidence type="ECO:0000256" key="1">
    <source>
        <dbReference type="SAM" id="MobiDB-lite"/>
    </source>
</evidence>
<dbReference type="InterPro" id="IPR000219">
    <property type="entry name" value="DH_dom"/>
</dbReference>
<reference evidence="3" key="2">
    <citation type="submission" date="2025-08" db="UniProtKB">
        <authorList>
            <consortium name="Ensembl"/>
        </authorList>
    </citation>
    <scope>IDENTIFICATION</scope>
</reference>
<dbReference type="InterPro" id="IPR040181">
    <property type="entry name" value="PKHG5/7"/>
</dbReference>
<feature type="region of interest" description="Disordered" evidence="1">
    <location>
        <begin position="700"/>
        <end position="805"/>
    </location>
</feature>
<feature type="compositionally biased region" description="Polar residues" evidence="1">
    <location>
        <begin position="1"/>
        <end position="17"/>
    </location>
</feature>
<keyword evidence="4" id="KW-1185">Reference proteome</keyword>